<dbReference type="GO" id="GO:0004559">
    <property type="term" value="F:alpha-mannosidase activity"/>
    <property type="evidence" value="ECO:0007669"/>
    <property type="project" value="InterPro"/>
</dbReference>
<dbReference type="InterPro" id="IPR011330">
    <property type="entry name" value="Glyco_hydro/deAcase_b/a-brl"/>
</dbReference>
<dbReference type="KEGG" id="hazt:108676106"/>
<gene>
    <name evidence="3" type="primary">LOC108676106</name>
</gene>
<name>A0A8B7P0L1_HYAAZ</name>
<dbReference type="SUPFAM" id="SSF88713">
    <property type="entry name" value="Glycoside hydrolase/deacetylase"/>
    <property type="match status" value="1"/>
</dbReference>
<dbReference type="PANTHER" id="PTHR46017">
    <property type="entry name" value="ALPHA-MANNOSIDASE 2C1"/>
    <property type="match status" value="1"/>
</dbReference>
<dbReference type="InterPro" id="IPR000602">
    <property type="entry name" value="Glyco_hydro_38_N"/>
</dbReference>
<dbReference type="PANTHER" id="PTHR46017:SF1">
    <property type="entry name" value="ALPHA-MANNOSIDASE 2C1"/>
    <property type="match status" value="1"/>
</dbReference>
<dbReference type="GO" id="GO:0006013">
    <property type="term" value="P:mannose metabolic process"/>
    <property type="evidence" value="ECO:0007669"/>
    <property type="project" value="InterPro"/>
</dbReference>
<dbReference type="RefSeq" id="XP_018019634.1">
    <property type="nucleotide sequence ID" value="XM_018164145.2"/>
</dbReference>
<feature type="domain" description="Glycoside hydrolase family 38 N-terminal" evidence="1">
    <location>
        <begin position="2"/>
        <end position="96"/>
    </location>
</feature>
<dbReference type="GO" id="GO:0009313">
    <property type="term" value="P:oligosaccharide catabolic process"/>
    <property type="evidence" value="ECO:0007669"/>
    <property type="project" value="TreeGrafter"/>
</dbReference>
<dbReference type="GeneID" id="108676106"/>
<reference evidence="3" key="1">
    <citation type="submission" date="2025-08" db="UniProtKB">
        <authorList>
            <consortium name="RefSeq"/>
        </authorList>
    </citation>
    <scope>IDENTIFICATION</scope>
    <source>
        <tissue evidence="3">Whole organism</tissue>
    </source>
</reference>
<dbReference type="AlphaFoldDB" id="A0A8B7P0L1"/>
<sequence length="100" mass="11542">MDGNIPSGESFVRQFLHGQGFFKKELGVTCKEFWLPDTFGYSPQIPGLMRHMGLSRFLTQKMSWSFVNKFPHHNFTWRGIDGSEVLAHFPPGESYHMDCT</sequence>
<evidence type="ECO:0000259" key="1">
    <source>
        <dbReference type="Pfam" id="PF01074"/>
    </source>
</evidence>
<dbReference type="OrthoDB" id="6342569at2759"/>
<evidence type="ECO:0000313" key="2">
    <source>
        <dbReference type="Proteomes" id="UP000694843"/>
    </source>
</evidence>
<proteinExistence type="predicted"/>
<dbReference type="Gene3D" id="3.20.110.10">
    <property type="entry name" value="Glycoside hydrolase 38, N terminal domain"/>
    <property type="match status" value="1"/>
</dbReference>
<evidence type="ECO:0000313" key="3">
    <source>
        <dbReference type="RefSeq" id="XP_018019634.1"/>
    </source>
</evidence>
<dbReference type="Pfam" id="PF01074">
    <property type="entry name" value="Glyco_hydro_38N"/>
    <property type="match status" value="1"/>
</dbReference>
<organism evidence="2 3">
    <name type="scientific">Hyalella azteca</name>
    <name type="common">Amphipod</name>
    <dbReference type="NCBI Taxonomy" id="294128"/>
    <lineage>
        <taxon>Eukaryota</taxon>
        <taxon>Metazoa</taxon>
        <taxon>Ecdysozoa</taxon>
        <taxon>Arthropoda</taxon>
        <taxon>Crustacea</taxon>
        <taxon>Multicrustacea</taxon>
        <taxon>Malacostraca</taxon>
        <taxon>Eumalacostraca</taxon>
        <taxon>Peracarida</taxon>
        <taxon>Amphipoda</taxon>
        <taxon>Senticaudata</taxon>
        <taxon>Talitrida</taxon>
        <taxon>Talitroidea</taxon>
        <taxon>Hyalellidae</taxon>
        <taxon>Hyalella</taxon>
    </lineage>
</organism>
<accession>A0A8B7P0L1</accession>
<dbReference type="InterPro" id="IPR027291">
    <property type="entry name" value="Glyco_hydro_38_N_sf"/>
</dbReference>
<protein>
    <submittedName>
        <fullName evidence="3">Alpha-mannosidase 2C1-like</fullName>
    </submittedName>
</protein>
<dbReference type="Proteomes" id="UP000694843">
    <property type="component" value="Unplaced"/>
</dbReference>
<keyword evidence="2" id="KW-1185">Reference proteome</keyword>